<dbReference type="RefSeq" id="WP_225552090.1">
    <property type="nucleotide sequence ID" value="NZ_JADEYP010000008.1"/>
</dbReference>
<feature type="chain" id="PRO_5045482957" description="DUF4466 domain-containing protein" evidence="1">
    <location>
        <begin position="21"/>
        <end position="319"/>
    </location>
</feature>
<name>A0ABS7Z3H6_9SPHI</name>
<dbReference type="EMBL" id="JADEYP010000008">
    <property type="protein sequence ID" value="MCA5004702.1"/>
    <property type="molecule type" value="Genomic_DNA"/>
</dbReference>
<dbReference type="Proteomes" id="UP001165302">
    <property type="component" value="Unassembled WGS sequence"/>
</dbReference>
<keyword evidence="1" id="KW-0732">Signal</keyword>
<accession>A0ABS7Z3H6</accession>
<sequence>MKKIQLIKMLSLMFIGSSLTISCVKDQQNIFNMFDDLSVEFMDKGTNSFTTDGVLNDGDSAYIHFRVISQEEMTKISVDSTLGNGQIGKREIILKQNEKNSYSGVIKHKMKRDGKITFRIYAYNRLNQYIGDGYKSITLEGKPSYIHLPNRHLYAPFEGDNTRKSFYSILDGTVYDYTGGKANSSKIDFGVYTLLDTRPTHINRFSYNLYSINVTPNPNPTLDISDWEKRTTLFSAPITSSASTFTNVLVSSSTIETEAKKRAINLTKTSVTDSDKGLAAGNMVYFLTPEGKYGALYVNQVTTDTQGFRYLSISTKIQK</sequence>
<evidence type="ECO:0000313" key="3">
    <source>
        <dbReference type="Proteomes" id="UP001165302"/>
    </source>
</evidence>
<feature type="signal peptide" evidence="1">
    <location>
        <begin position="1"/>
        <end position="20"/>
    </location>
</feature>
<gene>
    <name evidence="2" type="ORF">IPZ78_05980</name>
</gene>
<keyword evidence="3" id="KW-1185">Reference proteome</keyword>
<evidence type="ECO:0000256" key="1">
    <source>
        <dbReference type="SAM" id="SignalP"/>
    </source>
</evidence>
<dbReference type="PROSITE" id="PS51257">
    <property type="entry name" value="PROKAR_LIPOPROTEIN"/>
    <property type="match status" value="1"/>
</dbReference>
<comment type="caution">
    <text evidence="2">The sequence shown here is derived from an EMBL/GenBank/DDBJ whole genome shotgun (WGS) entry which is preliminary data.</text>
</comment>
<protein>
    <recommendedName>
        <fullName evidence="4">DUF4466 domain-containing protein</fullName>
    </recommendedName>
</protein>
<evidence type="ECO:0008006" key="4">
    <source>
        <dbReference type="Google" id="ProtNLM"/>
    </source>
</evidence>
<evidence type="ECO:0000313" key="2">
    <source>
        <dbReference type="EMBL" id="MCA5004702.1"/>
    </source>
</evidence>
<proteinExistence type="predicted"/>
<organism evidence="2 3">
    <name type="scientific">Sphingobacterium bovistauri</name>
    <dbReference type="NCBI Taxonomy" id="2781959"/>
    <lineage>
        <taxon>Bacteria</taxon>
        <taxon>Pseudomonadati</taxon>
        <taxon>Bacteroidota</taxon>
        <taxon>Sphingobacteriia</taxon>
        <taxon>Sphingobacteriales</taxon>
        <taxon>Sphingobacteriaceae</taxon>
        <taxon>Sphingobacterium</taxon>
    </lineage>
</organism>
<reference evidence="2" key="1">
    <citation type="submission" date="2020-10" db="EMBL/GenBank/DDBJ databases">
        <authorList>
            <person name="Lu T."/>
            <person name="Wang Q."/>
            <person name="Han X."/>
        </authorList>
    </citation>
    <scope>NUCLEOTIDE SEQUENCE</scope>
    <source>
        <strain evidence="2">WQ 366</strain>
    </source>
</reference>